<evidence type="ECO:0000313" key="4">
    <source>
        <dbReference type="Proteomes" id="UP000236162"/>
    </source>
</evidence>
<dbReference type="AlphaFoldDB" id="A0AAD0TS02"/>
<reference evidence="3 4" key="1">
    <citation type="submission" date="2017-04" db="EMBL/GenBank/DDBJ databases">
        <title>In vitro and in silico characterization of Lactobacillus paraplantarum D2-1, a starter culture for soymilk fermentation.</title>
        <authorList>
            <person name="Endo A."/>
            <person name="Sasaki F."/>
            <person name="Maeno S."/>
            <person name="Kanesaki Y."/>
            <person name="Kubota E."/>
            <person name="Torres G.A."/>
            <person name="Tomita S."/>
            <person name="Nakagawa J."/>
        </authorList>
    </citation>
    <scope>NUCLEOTIDE SEQUENCE [LARGE SCALE GENOMIC DNA]</scope>
    <source>
        <strain evidence="3 4">D2-1</strain>
    </source>
</reference>
<protein>
    <submittedName>
        <fullName evidence="1">Uncharacterized protein</fullName>
    </submittedName>
</protein>
<name>A0AAD0TS02_9LACO</name>
<organism evidence="1 5">
    <name type="scientific">Lactiplantibacillus paraplantarum</name>
    <dbReference type="NCBI Taxonomy" id="60520"/>
    <lineage>
        <taxon>Bacteria</taxon>
        <taxon>Bacillati</taxon>
        <taxon>Bacillota</taxon>
        <taxon>Bacilli</taxon>
        <taxon>Lactobacillales</taxon>
        <taxon>Lactobacillaceae</taxon>
        <taxon>Lactiplantibacillus</taxon>
    </lineage>
</organism>
<dbReference type="EMBL" id="CP032744">
    <property type="protein sequence ID" value="AYJ38962.1"/>
    <property type="molecule type" value="Genomic_DNA"/>
</dbReference>
<evidence type="ECO:0000313" key="5">
    <source>
        <dbReference type="Proteomes" id="UP000277896"/>
    </source>
</evidence>
<evidence type="ECO:0000313" key="2">
    <source>
        <dbReference type="EMBL" id="AYJ38962.1"/>
    </source>
</evidence>
<gene>
    <name evidence="1" type="ORF">LP667_08805</name>
    <name evidence="2" type="ORF">LP667_09100</name>
    <name evidence="3" type="ORF">LPPLD21_01192</name>
</gene>
<dbReference type="Proteomes" id="UP000277896">
    <property type="component" value="Chromosome"/>
</dbReference>
<dbReference type="RefSeq" id="WP_056988232.1">
    <property type="nucleotide sequence ID" value="NZ_BDOR01000004.1"/>
</dbReference>
<reference evidence="1 5" key="2">
    <citation type="submission" date="2018-10" db="EMBL/GenBank/DDBJ databases">
        <title>Genome seuquencing of Lactobacillus species.</title>
        <authorList>
            <person name="Baek C."/>
            <person name="Yi H."/>
        </authorList>
    </citation>
    <scope>NUCLEOTIDE SEQUENCE [LARGE SCALE GENOMIC DNA]</scope>
    <source>
        <strain evidence="1 5">DSM 10667</strain>
    </source>
</reference>
<proteinExistence type="predicted"/>
<sequence>MNLFNKILNIFSKANMASVLEEDSERIIKDIEIEDRNIERYQIQSGKLYNLWHSKNYVATESYGLKIIGHGNWLPGVFETMAKLYRRQKRYNSEIDILEAGIQAQKEHSNSGVAIRDFQLRIERIHELQPNSNSID</sequence>
<keyword evidence="4" id="KW-1185">Reference proteome</keyword>
<dbReference type="Proteomes" id="UP000236162">
    <property type="component" value="Unassembled WGS sequence"/>
</dbReference>
<dbReference type="EMBL" id="BDOR01000004">
    <property type="protein sequence ID" value="GBF01660.1"/>
    <property type="molecule type" value="Genomic_DNA"/>
</dbReference>
<accession>A0AAD0TS02</accession>
<dbReference type="EMBL" id="CP032744">
    <property type="protein sequence ID" value="AYJ38908.1"/>
    <property type="molecule type" value="Genomic_DNA"/>
</dbReference>
<evidence type="ECO:0000313" key="1">
    <source>
        <dbReference type="EMBL" id="AYJ38908.1"/>
    </source>
</evidence>
<evidence type="ECO:0000313" key="3">
    <source>
        <dbReference type="EMBL" id="GBF01660.1"/>
    </source>
</evidence>